<sequence length="82" mass="9170">LQKFKERNGTCQIKLHGEAGSVDENIITKSLSLLQSKCSEYSLDRRKKNKERISVPLCANADGFYKLAPLIIGKYANPDVSK</sequence>
<dbReference type="EMBL" id="CAJVQC010104303">
    <property type="protein sequence ID" value="CAG8832636.1"/>
    <property type="molecule type" value="Genomic_DNA"/>
</dbReference>
<gene>
    <name evidence="1" type="ORF">RPERSI_LOCUS28528</name>
</gene>
<accession>A0ACA9S9P5</accession>
<name>A0ACA9S9P5_9GLOM</name>
<proteinExistence type="predicted"/>
<feature type="non-terminal residue" evidence="1">
    <location>
        <position position="82"/>
    </location>
</feature>
<protein>
    <submittedName>
        <fullName evidence="1">9780_t:CDS:1</fullName>
    </submittedName>
</protein>
<feature type="non-terminal residue" evidence="1">
    <location>
        <position position="1"/>
    </location>
</feature>
<dbReference type="Proteomes" id="UP000789920">
    <property type="component" value="Unassembled WGS sequence"/>
</dbReference>
<comment type="caution">
    <text evidence="1">The sequence shown here is derived from an EMBL/GenBank/DDBJ whole genome shotgun (WGS) entry which is preliminary data.</text>
</comment>
<organism evidence="1 2">
    <name type="scientific">Racocetra persica</name>
    <dbReference type="NCBI Taxonomy" id="160502"/>
    <lineage>
        <taxon>Eukaryota</taxon>
        <taxon>Fungi</taxon>
        <taxon>Fungi incertae sedis</taxon>
        <taxon>Mucoromycota</taxon>
        <taxon>Glomeromycotina</taxon>
        <taxon>Glomeromycetes</taxon>
        <taxon>Diversisporales</taxon>
        <taxon>Gigasporaceae</taxon>
        <taxon>Racocetra</taxon>
    </lineage>
</organism>
<evidence type="ECO:0000313" key="2">
    <source>
        <dbReference type="Proteomes" id="UP000789920"/>
    </source>
</evidence>
<keyword evidence="2" id="KW-1185">Reference proteome</keyword>
<evidence type="ECO:0000313" key="1">
    <source>
        <dbReference type="EMBL" id="CAG8832636.1"/>
    </source>
</evidence>
<reference evidence="1" key="1">
    <citation type="submission" date="2021-06" db="EMBL/GenBank/DDBJ databases">
        <authorList>
            <person name="Kallberg Y."/>
            <person name="Tangrot J."/>
            <person name="Rosling A."/>
        </authorList>
    </citation>
    <scope>NUCLEOTIDE SEQUENCE</scope>
    <source>
        <strain evidence="1">MA461A</strain>
    </source>
</reference>